<sequence>MPASFNPTRRLLVKGIAAVCLLSATRVGFAAPAQMVAVRVWPSSTYTRVTLESNTALTYKQYMLTNPKRLVIDIDDLNLNATFRNISTLVKTDDPYIKLIRVGQFDAKTVRLVIELKQDIKPNLFTLKPISEFKNRLVIDLYPAQNNTGDDDPLLALLNEFNKGQLDDNEPPVTTTIQKDKNKIIVVLDPGHGGEDPGAIGYYKTREKDVVLQIARRLRDLLKKEKNIAVHMTRNEDVFLPLIVRVEKARALRADLFISIHADAFIKRSVRGSSVFALSTKGASSSAANYLAQTQNEADEIGGVSRSGDHYLDHTILDLVQTITKSNSLILGNAILSKMKNVSTLHNSRVEKAGFAVLKAPDVPSVLVETAFISNLNEEKKLKTATFQNQMAKAIFEGIKEYIKLRKK</sequence>
<evidence type="ECO:0000256" key="3">
    <source>
        <dbReference type="ARBA" id="ARBA00022801"/>
    </source>
</evidence>
<evidence type="ECO:0000313" key="7">
    <source>
        <dbReference type="Proteomes" id="UP000651208"/>
    </source>
</evidence>
<reference evidence="6 7" key="1">
    <citation type="submission" date="2020-06" db="EMBL/GenBank/DDBJ databases">
        <title>Frischella cerana isolated from Apis cerana gut homogenate.</title>
        <authorList>
            <person name="Wolter L.A."/>
            <person name="Suenami S."/>
            <person name="Miyazaki R."/>
        </authorList>
    </citation>
    <scope>NUCLEOTIDE SEQUENCE [LARGE SCALE GENOMIC DNA]</scope>
    <source>
        <strain evidence="6 7">Ac13</strain>
    </source>
</reference>
<evidence type="ECO:0000256" key="1">
    <source>
        <dbReference type="ARBA" id="ARBA00001561"/>
    </source>
</evidence>
<dbReference type="EMBL" id="JABURY010000021">
    <property type="protein sequence ID" value="MBC9131959.1"/>
    <property type="molecule type" value="Genomic_DNA"/>
</dbReference>
<keyword evidence="4" id="KW-0732">Signal</keyword>
<evidence type="ECO:0000313" key="6">
    <source>
        <dbReference type="EMBL" id="MBC9131959.1"/>
    </source>
</evidence>
<dbReference type="SUPFAM" id="SSF53187">
    <property type="entry name" value="Zn-dependent exopeptidases"/>
    <property type="match status" value="1"/>
</dbReference>
<dbReference type="Pfam" id="PF01520">
    <property type="entry name" value="Amidase_3"/>
    <property type="match status" value="1"/>
</dbReference>
<protein>
    <recommendedName>
        <fullName evidence="2">N-acetylmuramoyl-L-alanine amidase</fullName>
        <ecNumber evidence="2">3.5.1.28</ecNumber>
    </recommendedName>
</protein>
<feature type="domain" description="MurNAc-LAA" evidence="5">
    <location>
        <begin position="246"/>
        <end position="400"/>
    </location>
</feature>
<dbReference type="PANTHER" id="PTHR30404">
    <property type="entry name" value="N-ACETYLMURAMOYL-L-ALANINE AMIDASE"/>
    <property type="match status" value="1"/>
</dbReference>
<evidence type="ECO:0000256" key="4">
    <source>
        <dbReference type="SAM" id="SignalP"/>
    </source>
</evidence>
<dbReference type="EC" id="3.5.1.28" evidence="2"/>
<gene>
    <name evidence="6" type="ORF">FcAc13_11680</name>
</gene>
<evidence type="ECO:0000256" key="2">
    <source>
        <dbReference type="ARBA" id="ARBA00011901"/>
    </source>
</evidence>
<dbReference type="Gene3D" id="2.60.40.3500">
    <property type="match status" value="1"/>
</dbReference>
<keyword evidence="3" id="KW-0378">Hydrolase</keyword>
<evidence type="ECO:0000259" key="5">
    <source>
        <dbReference type="SMART" id="SM00646"/>
    </source>
</evidence>
<dbReference type="CDD" id="cd02696">
    <property type="entry name" value="MurNAc-LAA"/>
    <property type="match status" value="1"/>
</dbReference>
<accession>A0ABR7R0F5</accession>
<dbReference type="Gene3D" id="3.40.630.40">
    <property type="entry name" value="Zn-dependent exopeptidases"/>
    <property type="match status" value="1"/>
</dbReference>
<feature type="signal peptide" evidence="4">
    <location>
        <begin position="1"/>
        <end position="30"/>
    </location>
</feature>
<dbReference type="Proteomes" id="UP000651208">
    <property type="component" value="Unassembled WGS sequence"/>
</dbReference>
<organism evidence="6 7">
    <name type="scientific">Frischella japonica</name>
    <dbReference type="NCBI Taxonomy" id="2741544"/>
    <lineage>
        <taxon>Bacteria</taxon>
        <taxon>Pseudomonadati</taxon>
        <taxon>Pseudomonadota</taxon>
        <taxon>Gammaproteobacteria</taxon>
        <taxon>Orbales</taxon>
        <taxon>Orbaceae</taxon>
        <taxon>Frischella</taxon>
    </lineage>
</organism>
<proteinExistence type="predicted"/>
<feature type="chain" id="PRO_5046272923" description="N-acetylmuramoyl-L-alanine amidase" evidence="4">
    <location>
        <begin position="31"/>
        <end position="408"/>
    </location>
</feature>
<dbReference type="InterPro" id="IPR021731">
    <property type="entry name" value="AMIN_dom"/>
</dbReference>
<dbReference type="SMART" id="SM00646">
    <property type="entry name" value="Ami_3"/>
    <property type="match status" value="1"/>
</dbReference>
<dbReference type="RefSeq" id="WP_187756390.1">
    <property type="nucleotide sequence ID" value="NZ_JABURY010000021.1"/>
</dbReference>
<name>A0ABR7R0F5_9GAMM</name>
<dbReference type="InterPro" id="IPR002508">
    <property type="entry name" value="MurNAc-LAA_cat"/>
</dbReference>
<dbReference type="Pfam" id="PF11741">
    <property type="entry name" value="AMIN"/>
    <property type="match status" value="1"/>
</dbReference>
<dbReference type="InterPro" id="IPR050695">
    <property type="entry name" value="N-acetylmuramoyl_amidase_3"/>
</dbReference>
<comment type="caution">
    <text evidence="6">The sequence shown here is derived from an EMBL/GenBank/DDBJ whole genome shotgun (WGS) entry which is preliminary data.</text>
</comment>
<keyword evidence="7" id="KW-1185">Reference proteome</keyword>
<dbReference type="PANTHER" id="PTHR30404:SF0">
    <property type="entry name" value="N-ACETYLMURAMOYL-L-ALANINE AMIDASE AMIC"/>
    <property type="match status" value="1"/>
</dbReference>
<comment type="catalytic activity">
    <reaction evidence="1">
        <text>Hydrolyzes the link between N-acetylmuramoyl residues and L-amino acid residues in certain cell-wall glycopeptides.</text>
        <dbReference type="EC" id="3.5.1.28"/>
    </reaction>
</comment>